<dbReference type="InterPro" id="IPR015424">
    <property type="entry name" value="PyrdxlP-dep_Trfase"/>
</dbReference>
<sequence>MARTKSRKPVPAADTPGPGVARRSVTAVDQLPSVDTMVATLGANGTAAGLSASALTSLVRGVLAEARESLLAESVLAGDRLPEHRVVSFLASLAVSRVVPVINATGIIVHTNLGRAPVSEVAARAMAAAAGGAVALEIDPESNRRGGRMGEIARLMRLLTGAELTVVVNNNAAGILLVLAALGDRAEIVLSRGESVEIGGGFRIPDVLRQSGGDLVEVGTTNRTYAADYERAITPRTAALLKVHPSNFRMSGFVHEATLAEVAAVGRAADVPVIYDQGNGLLIDGAPFGLPPELSVSGAIAAGATVVTASGDKLLGGPQAGLICGSAEIIEKISSHPWARAVRADKTCLAGTVATLRHYLASDHLSRVPVWQMISATVDSLRTRADHICDAVAPTGVVMEIRQSEASPGGGSYPGVVLPSVALHLTSPSSADALARALRTGTPGVFGRIEDERVIFDLRSVLPRDDHALAGAIRAALEAEPAVAGTAD</sequence>
<dbReference type="InterPro" id="IPR015421">
    <property type="entry name" value="PyrdxlP-dep_Trfase_major"/>
</dbReference>
<evidence type="ECO:0000256" key="3">
    <source>
        <dbReference type="ARBA" id="ARBA00022679"/>
    </source>
</evidence>
<dbReference type="GO" id="GO:0001717">
    <property type="term" value="P:conversion of seryl-tRNAsec to selenocys-tRNAsec"/>
    <property type="evidence" value="ECO:0007669"/>
    <property type="project" value="UniProtKB-UniRule"/>
</dbReference>
<dbReference type="GO" id="GO:0004125">
    <property type="term" value="F:L-seryl-tRNA(Sec) selenium transferase activity"/>
    <property type="evidence" value="ECO:0007669"/>
    <property type="project" value="UniProtKB-UniRule"/>
</dbReference>
<feature type="region of interest" description="Disordered" evidence="10">
    <location>
        <begin position="1"/>
        <end position="22"/>
    </location>
</feature>
<dbReference type="InterPro" id="IPR004534">
    <property type="entry name" value="SelA_trans"/>
</dbReference>
<feature type="modified residue" description="N6-(pyridoxal phosphate)lysine" evidence="8 9">
    <location>
        <position position="313"/>
    </location>
</feature>
<dbReference type="InterPro" id="IPR018319">
    <property type="entry name" value="SelA-like"/>
</dbReference>
<dbReference type="PANTHER" id="PTHR32328:SF0">
    <property type="entry name" value="L-SERYL-TRNA(SEC) SELENIUM TRANSFERASE"/>
    <property type="match status" value="1"/>
</dbReference>
<dbReference type="EC" id="2.9.1.1" evidence="8"/>
<keyword evidence="2 8" id="KW-0963">Cytoplasm</keyword>
<dbReference type="SUPFAM" id="SSF53383">
    <property type="entry name" value="PLP-dependent transferases"/>
    <property type="match status" value="1"/>
</dbReference>
<dbReference type="Gene3D" id="3.90.1150.180">
    <property type="match status" value="1"/>
</dbReference>
<evidence type="ECO:0000313" key="11">
    <source>
        <dbReference type="EMBL" id="CAA9558006.1"/>
    </source>
</evidence>
<comment type="function">
    <text evidence="8">Converts seryl-tRNA(Sec) to selenocysteinyl-tRNA(Sec) required for selenoprotein biosynthesis.</text>
</comment>
<dbReference type="HAMAP" id="MF_00423">
    <property type="entry name" value="SelA"/>
    <property type="match status" value="1"/>
</dbReference>
<name>A0A6J4UQM2_9BACT</name>
<protein>
    <recommendedName>
        <fullName evidence="8">L-seryl-tRNA(Sec) selenium transferase</fullName>
        <ecNumber evidence="8">2.9.1.1</ecNumber>
    </recommendedName>
    <alternativeName>
        <fullName evidence="8">Selenocysteine synthase</fullName>
        <shortName evidence="8">Sec synthase</shortName>
    </alternativeName>
    <alternativeName>
        <fullName evidence="8">Selenocysteinyl-tRNA(Sec) synthase</fullName>
    </alternativeName>
</protein>
<accession>A0A6J4UQM2</accession>
<comment type="cofactor">
    <cofactor evidence="1 8 9">
        <name>pyridoxal 5'-phosphate</name>
        <dbReference type="ChEBI" id="CHEBI:597326"/>
    </cofactor>
</comment>
<keyword evidence="5 8" id="KW-0648">Protein biosynthesis</keyword>
<evidence type="ECO:0000256" key="6">
    <source>
        <dbReference type="ARBA" id="ARBA00023266"/>
    </source>
</evidence>
<dbReference type="Pfam" id="PF03841">
    <property type="entry name" value="SelA"/>
    <property type="match status" value="1"/>
</dbReference>
<keyword evidence="6 8" id="KW-0711">Selenium</keyword>
<evidence type="ECO:0000256" key="8">
    <source>
        <dbReference type="HAMAP-Rule" id="MF_00423"/>
    </source>
</evidence>
<comment type="pathway">
    <text evidence="8">Aminoacyl-tRNA biosynthesis; selenocysteinyl-tRNA(Sec) biosynthesis; selenocysteinyl-tRNA(Sec) from L-seryl-tRNA(Sec) (bacterial route): step 1/1.</text>
</comment>
<keyword evidence="3 8" id="KW-0808">Transferase</keyword>
<reference evidence="11" key="1">
    <citation type="submission" date="2020-02" db="EMBL/GenBank/DDBJ databases">
        <authorList>
            <person name="Meier V. D."/>
        </authorList>
    </citation>
    <scope>NUCLEOTIDE SEQUENCE</scope>
    <source>
        <strain evidence="11">AVDCRST_MAG70</strain>
    </source>
</reference>
<organism evidence="11">
    <name type="scientific">uncultured Thermomicrobiales bacterium</name>
    <dbReference type="NCBI Taxonomy" id="1645740"/>
    <lineage>
        <taxon>Bacteria</taxon>
        <taxon>Pseudomonadati</taxon>
        <taxon>Thermomicrobiota</taxon>
        <taxon>Thermomicrobia</taxon>
        <taxon>Thermomicrobiales</taxon>
        <taxon>environmental samples</taxon>
    </lineage>
</organism>
<proteinExistence type="inferred from homology"/>
<evidence type="ECO:0000256" key="4">
    <source>
        <dbReference type="ARBA" id="ARBA00022898"/>
    </source>
</evidence>
<evidence type="ECO:0000256" key="7">
    <source>
        <dbReference type="ARBA" id="ARBA00044507"/>
    </source>
</evidence>
<comment type="catalytic activity">
    <reaction evidence="8">
        <text>L-seryl-tRNA(Sec) + selenophosphate + H(+) = L-selenocysteinyl-tRNA(Sec) + phosphate</text>
        <dbReference type="Rhea" id="RHEA:22728"/>
        <dbReference type="Rhea" id="RHEA-COMP:9742"/>
        <dbReference type="Rhea" id="RHEA-COMP:9743"/>
        <dbReference type="ChEBI" id="CHEBI:15378"/>
        <dbReference type="ChEBI" id="CHEBI:16144"/>
        <dbReference type="ChEBI" id="CHEBI:43474"/>
        <dbReference type="ChEBI" id="CHEBI:78533"/>
        <dbReference type="ChEBI" id="CHEBI:78573"/>
        <dbReference type="EC" id="2.9.1.1"/>
    </reaction>
</comment>
<gene>
    <name evidence="8" type="primary">selA</name>
    <name evidence="11" type="ORF">AVDCRST_MAG70-1439</name>
</gene>
<evidence type="ECO:0000256" key="5">
    <source>
        <dbReference type="ARBA" id="ARBA00022917"/>
    </source>
</evidence>
<evidence type="ECO:0000256" key="9">
    <source>
        <dbReference type="PIRSR" id="PIRSR618319-50"/>
    </source>
</evidence>
<dbReference type="GO" id="GO:0001514">
    <property type="term" value="P:selenocysteine incorporation"/>
    <property type="evidence" value="ECO:0007669"/>
    <property type="project" value="UniProtKB-UniRule"/>
</dbReference>
<dbReference type="AlphaFoldDB" id="A0A6J4UQM2"/>
<comment type="subcellular location">
    <subcellularLocation>
        <location evidence="8">Cytoplasm</location>
    </subcellularLocation>
</comment>
<comment type="similarity">
    <text evidence="7 8">Belongs to the SelA family.</text>
</comment>
<keyword evidence="4 8" id="KW-0663">Pyridoxal phosphate</keyword>
<evidence type="ECO:0000256" key="10">
    <source>
        <dbReference type="SAM" id="MobiDB-lite"/>
    </source>
</evidence>
<dbReference type="Gene3D" id="3.40.640.10">
    <property type="entry name" value="Type I PLP-dependent aspartate aminotransferase-like (Major domain)"/>
    <property type="match status" value="1"/>
</dbReference>
<evidence type="ECO:0000256" key="1">
    <source>
        <dbReference type="ARBA" id="ARBA00001933"/>
    </source>
</evidence>
<evidence type="ECO:0000256" key="2">
    <source>
        <dbReference type="ARBA" id="ARBA00022490"/>
    </source>
</evidence>
<dbReference type="PANTHER" id="PTHR32328">
    <property type="entry name" value="L-SERYL-TRNA(SEC) SELENIUM TRANSFERASE"/>
    <property type="match status" value="1"/>
</dbReference>
<dbReference type="NCBIfam" id="TIGR00474">
    <property type="entry name" value="selA"/>
    <property type="match status" value="1"/>
</dbReference>
<dbReference type="EMBL" id="CADCWH010000230">
    <property type="protein sequence ID" value="CAA9558006.1"/>
    <property type="molecule type" value="Genomic_DNA"/>
</dbReference>
<dbReference type="UniPathway" id="UPA00906">
    <property type="reaction ID" value="UER00896"/>
</dbReference>
<dbReference type="GO" id="GO:0005737">
    <property type="term" value="C:cytoplasm"/>
    <property type="evidence" value="ECO:0007669"/>
    <property type="project" value="UniProtKB-SubCell"/>
</dbReference>